<protein>
    <recommendedName>
        <fullName evidence="1">F-box domain-containing protein</fullName>
    </recommendedName>
</protein>
<dbReference type="HOGENOM" id="CLU_1696625_0_0_1"/>
<dbReference type="InterPro" id="IPR036047">
    <property type="entry name" value="F-box-like_dom_sf"/>
</dbReference>
<dbReference type="InterPro" id="IPR001810">
    <property type="entry name" value="F-box_dom"/>
</dbReference>
<dbReference type="Gene3D" id="1.20.1280.50">
    <property type="match status" value="1"/>
</dbReference>
<evidence type="ECO:0000313" key="2">
    <source>
        <dbReference type="EMBL" id="KIJ41673.1"/>
    </source>
</evidence>
<feature type="domain" description="F-box" evidence="1">
    <location>
        <begin position="86"/>
        <end position="134"/>
    </location>
</feature>
<gene>
    <name evidence="2" type="ORF">M422DRAFT_255288</name>
</gene>
<accession>A0A0C9UF75</accession>
<dbReference type="AlphaFoldDB" id="A0A0C9UF75"/>
<dbReference type="EMBL" id="KN837135">
    <property type="protein sequence ID" value="KIJ41673.1"/>
    <property type="molecule type" value="Genomic_DNA"/>
</dbReference>
<organism evidence="2 3">
    <name type="scientific">Sphaerobolus stellatus (strain SS14)</name>
    <dbReference type="NCBI Taxonomy" id="990650"/>
    <lineage>
        <taxon>Eukaryota</taxon>
        <taxon>Fungi</taxon>
        <taxon>Dikarya</taxon>
        <taxon>Basidiomycota</taxon>
        <taxon>Agaricomycotina</taxon>
        <taxon>Agaricomycetes</taxon>
        <taxon>Phallomycetidae</taxon>
        <taxon>Geastrales</taxon>
        <taxon>Sphaerobolaceae</taxon>
        <taxon>Sphaerobolus</taxon>
    </lineage>
</organism>
<name>A0A0C9UF75_SPHS4</name>
<proteinExistence type="predicted"/>
<dbReference type="Proteomes" id="UP000054279">
    <property type="component" value="Unassembled WGS sequence"/>
</dbReference>
<evidence type="ECO:0000259" key="1">
    <source>
        <dbReference type="Pfam" id="PF12937"/>
    </source>
</evidence>
<dbReference type="Pfam" id="PF12937">
    <property type="entry name" value="F-box-like"/>
    <property type="match status" value="1"/>
</dbReference>
<sequence length="155" mass="17760">MHIQEILSLLKDAPFSQAARNILARLNTQTVDTASILAAVHPMKDEYRALEIQYRTVENLLASIRQRSYQIHYSIIQSQALLAPIRRVPDDLLLEIFVAAKALGPATMMAIMGTCRRWRHIALSHQHFWKELVLTGTERVVFIHSQLYPCICIIQ</sequence>
<dbReference type="SUPFAM" id="SSF81383">
    <property type="entry name" value="F-box domain"/>
    <property type="match status" value="1"/>
</dbReference>
<evidence type="ECO:0000313" key="3">
    <source>
        <dbReference type="Proteomes" id="UP000054279"/>
    </source>
</evidence>
<keyword evidence="3" id="KW-1185">Reference proteome</keyword>
<dbReference type="OrthoDB" id="3365698at2759"/>
<reference evidence="2 3" key="1">
    <citation type="submission" date="2014-06" db="EMBL/GenBank/DDBJ databases">
        <title>Evolutionary Origins and Diversification of the Mycorrhizal Mutualists.</title>
        <authorList>
            <consortium name="DOE Joint Genome Institute"/>
            <consortium name="Mycorrhizal Genomics Consortium"/>
            <person name="Kohler A."/>
            <person name="Kuo A."/>
            <person name="Nagy L.G."/>
            <person name="Floudas D."/>
            <person name="Copeland A."/>
            <person name="Barry K.W."/>
            <person name="Cichocki N."/>
            <person name="Veneault-Fourrey C."/>
            <person name="LaButti K."/>
            <person name="Lindquist E.A."/>
            <person name="Lipzen A."/>
            <person name="Lundell T."/>
            <person name="Morin E."/>
            <person name="Murat C."/>
            <person name="Riley R."/>
            <person name="Ohm R."/>
            <person name="Sun H."/>
            <person name="Tunlid A."/>
            <person name="Henrissat B."/>
            <person name="Grigoriev I.V."/>
            <person name="Hibbett D.S."/>
            <person name="Martin F."/>
        </authorList>
    </citation>
    <scope>NUCLEOTIDE SEQUENCE [LARGE SCALE GENOMIC DNA]</scope>
    <source>
        <strain evidence="2 3">SS14</strain>
    </source>
</reference>